<feature type="transmembrane region" description="Helical" evidence="1">
    <location>
        <begin position="209"/>
        <end position="228"/>
    </location>
</feature>
<dbReference type="EMBL" id="JBHGPK010000019">
    <property type="protein sequence ID" value="MFC2253489.1"/>
    <property type="molecule type" value="Genomic_DNA"/>
</dbReference>
<dbReference type="PANTHER" id="PTHR37314:SF4">
    <property type="entry name" value="UPF0700 TRANSMEMBRANE PROTEIN YOAK"/>
    <property type="match status" value="1"/>
</dbReference>
<reference evidence="2 3" key="1">
    <citation type="submission" date="2024-09" db="EMBL/GenBank/DDBJ databases">
        <title>Description of Labrys sedimenti sp. nov., isolated from a diclofenac-degrading enrichment culture, and genome-based reclassification of Labrys portucalensis as a later heterotypic synonym of Labrys neptuniae.</title>
        <authorList>
            <person name="Tancsics A."/>
            <person name="Csepanyi A."/>
        </authorList>
    </citation>
    <scope>NUCLEOTIDE SEQUENCE [LARGE SCALE GENOMIC DNA]</scope>
    <source>
        <strain evidence="2 3">LMG 23412</strain>
    </source>
</reference>
<feature type="transmembrane region" description="Helical" evidence="1">
    <location>
        <begin position="141"/>
        <end position="161"/>
    </location>
</feature>
<evidence type="ECO:0000313" key="3">
    <source>
        <dbReference type="Proteomes" id="UP001595190"/>
    </source>
</evidence>
<protein>
    <submittedName>
        <fullName evidence="2">YoaK family protein</fullName>
    </submittedName>
</protein>
<feature type="transmembrane region" description="Helical" evidence="1">
    <location>
        <begin position="80"/>
        <end position="103"/>
    </location>
</feature>
<accession>A0ABV6ZMZ6</accession>
<gene>
    <name evidence="2" type="ORF">ACETRX_27865</name>
</gene>
<dbReference type="Proteomes" id="UP001595190">
    <property type="component" value="Unassembled WGS sequence"/>
</dbReference>
<evidence type="ECO:0000313" key="2">
    <source>
        <dbReference type="EMBL" id="MFC2253489.1"/>
    </source>
</evidence>
<keyword evidence="1" id="KW-0812">Transmembrane</keyword>
<dbReference type="InterPro" id="IPR010699">
    <property type="entry name" value="DUF1275"/>
</dbReference>
<evidence type="ECO:0000256" key="1">
    <source>
        <dbReference type="SAM" id="Phobius"/>
    </source>
</evidence>
<dbReference type="Pfam" id="PF06912">
    <property type="entry name" value="DUF1275"/>
    <property type="match status" value="1"/>
</dbReference>
<dbReference type="RefSeq" id="WP_394314305.1">
    <property type="nucleotide sequence ID" value="NZ_JBFNQD010000005.1"/>
</dbReference>
<proteinExistence type="predicted"/>
<name>A0ABV6ZMZ6_9HYPH</name>
<keyword evidence="1" id="KW-0472">Membrane</keyword>
<organism evidence="2 3">
    <name type="scientific">Labrys neptuniae</name>
    <dbReference type="NCBI Taxonomy" id="376174"/>
    <lineage>
        <taxon>Bacteria</taxon>
        <taxon>Pseudomonadati</taxon>
        <taxon>Pseudomonadota</taxon>
        <taxon>Alphaproteobacteria</taxon>
        <taxon>Hyphomicrobiales</taxon>
        <taxon>Xanthobacteraceae</taxon>
        <taxon>Labrys</taxon>
    </lineage>
</organism>
<dbReference type="PANTHER" id="PTHR37314">
    <property type="entry name" value="SLR0142 PROTEIN"/>
    <property type="match status" value="1"/>
</dbReference>
<sequence>MSEFSDHSKRRTLAVQFVDGLQGAVGVERNEIADTRLGVALCFIAGGVNAGGFLAVGQYTSHMSGVISSLADNLALGATHLVLGGLGALTAFLLGAACSAFLIHWGRRHRAYGQYAFPLVVEAILLLLFGLIGGLYNHRVFFVPVAIPLLCFIMGLQNAIITKISRARIRTTHLTGMVTDLGIELGKLFYWNRTANTPGARVVADRTKLSLLCSLLGAFLTGGLAGAYGFHLIGFAAVLPLATLLLILAGVPLALRHPGQRYP</sequence>
<feature type="transmembrane region" description="Helical" evidence="1">
    <location>
        <begin position="37"/>
        <end position="60"/>
    </location>
</feature>
<comment type="caution">
    <text evidence="2">The sequence shown here is derived from an EMBL/GenBank/DDBJ whole genome shotgun (WGS) entry which is preliminary data.</text>
</comment>
<keyword evidence="1" id="KW-1133">Transmembrane helix</keyword>
<feature type="transmembrane region" description="Helical" evidence="1">
    <location>
        <begin position="115"/>
        <end position="135"/>
    </location>
</feature>
<feature type="transmembrane region" description="Helical" evidence="1">
    <location>
        <begin position="234"/>
        <end position="255"/>
    </location>
</feature>